<name>A0ABW5FNG8_9PSEU</name>
<evidence type="ECO:0000256" key="1">
    <source>
        <dbReference type="SAM" id="MobiDB-lite"/>
    </source>
</evidence>
<dbReference type="EMBL" id="JBHUKR010000006">
    <property type="protein sequence ID" value="MFD2416583.1"/>
    <property type="molecule type" value="Genomic_DNA"/>
</dbReference>
<evidence type="ECO:0000313" key="3">
    <source>
        <dbReference type="EMBL" id="MFD2416583.1"/>
    </source>
</evidence>
<dbReference type="Proteomes" id="UP001597417">
    <property type="component" value="Unassembled WGS sequence"/>
</dbReference>
<comment type="caution">
    <text evidence="3">The sequence shown here is derived from an EMBL/GenBank/DDBJ whole genome shotgun (WGS) entry which is preliminary data.</text>
</comment>
<feature type="domain" description="Helix-turn-helix" evidence="2">
    <location>
        <begin position="19"/>
        <end position="63"/>
    </location>
</feature>
<organism evidence="3 4">
    <name type="scientific">Amycolatopsis pigmentata</name>
    <dbReference type="NCBI Taxonomy" id="450801"/>
    <lineage>
        <taxon>Bacteria</taxon>
        <taxon>Bacillati</taxon>
        <taxon>Actinomycetota</taxon>
        <taxon>Actinomycetes</taxon>
        <taxon>Pseudonocardiales</taxon>
        <taxon>Pseudonocardiaceae</taxon>
        <taxon>Amycolatopsis</taxon>
    </lineage>
</organism>
<evidence type="ECO:0000259" key="2">
    <source>
        <dbReference type="Pfam" id="PF12728"/>
    </source>
</evidence>
<gene>
    <name evidence="3" type="ORF">ACFSXZ_09630</name>
</gene>
<proteinExistence type="predicted"/>
<dbReference type="RefSeq" id="WP_378263499.1">
    <property type="nucleotide sequence ID" value="NZ_JBHUKR010000006.1"/>
</dbReference>
<protein>
    <submittedName>
        <fullName evidence="3">Helix-turn-helix domain-containing protein</fullName>
    </submittedName>
</protein>
<reference evidence="4" key="1">
    <citation type="journal article" date="2019" name="Int. J. Syst. Evol. Microbiol.">
        <title>The Global Catalogue of Microorganisms (GCM) 10K type strain sequencing project: providing services to taxonomists for standard genome sequencing and annotation.</title>
        <authorList>
            <consortium name="The Broad Institute Genomics Platform"/>
            <consortium name="The Broad Institute Genome Sequencing Center for Infectious Disease"/>
            <person name="Wu L."/>
            <person name="Ma J."/>
        </authorList>
    </citation>
    <scope>NUCLEOTIDE SEQUENCE [LARGE SCALE GENOMIC DNA]</scope>
    <source>
        <strain evidence="4">CGMCC 4.7645</strain>
    </source>
</reference>
<feature type="region of interest" description="Disordered" evidence="1">
    <location>
        <begin position="68"/>
        <end position="87"/>
    </location>
</feature>
<dbReference type="InterPro" id="IPR041657">
    <property type="entry name" value="HTH_17"/>
</dbReference>
<keyword evidence="4" id="KW-1185">Reference proteome</keyword>
<sequence>MDGVRPSVDQSAGGPARILFTPAQAAELLQVRESWLRRCAARRLVPCTFLGKHLRFSRANLNQIAADAARPTGSTRRPGASIGARPRYLLPRHPHHDRGHAGRAAGPVGDVWDLELGRTLRKTKCVQDALLPKCSPNTTKAHRRRSPTGRLSCENRWCAILGLNQ</sequence>
<evidence type="ECO:0000313" key="4">
    <source>
        <dbReference type="Proteomes" id="UP001597417"/>
    </source>
</evidence>
<dbReference type="Pfam" id="PF12728">
    <property type="entry name" value="HTH_17"/>
    <property type="match status" value="1"/>
</dbReference>
<accession>A0ABW5FNG8</accession>